<dbReference type="InterPro" id="IPR002347">
    <property type="entry name" value="SDR_fam"/>
</dbReference>
<dbReference type="PRINTS" id="PR00081">
    <property type="entry name" value="GDHRDH"/>
</dbReference>
<evidence type="ECO:0000313" key="4">
    <source>
        <dbReference type="EMBL" id="NMN97158.1"/>
    </source>
</evidence>
<dbReference type="InterPro" id="IPR057326">
    <property type="entry name" value="KR_dom"/>
</dbReference>
<dbReference type="EMBL" id="VCQU01000006">
    <property type="protein sequence ID" value="NMN97158.1"/>
    <property type="molecule type" value="Genomic_DNA"/>
</dbReference>
<accession>A0A848KHD3</accession>
<feature type="domain" description="Ketoreductase" evidence="3">
    <location>
        <begin position="11"/>
        <end position="187"/>
    </location>
</feature>
<organism evidence="4 5">
    <name type="scientific">Antrihabitans stalactiti</name>
    <dbReference type="NCBI Taxonomy" id="2584121"/>
    <lineage>
        <taxon>Bacteria</taxon>
        <taxon>Bacillati</taxon>
        <taxon>Actinomycetota</taxon>
        <taxon>Actinomycetes</taxon>
        <taxon>Mycobacteriales</taxon>
        <taxon>Nocardiaceae</taxon>
        <taxon>Antrihabitans</taxon>
    </lineage>
</organism>
<dbReference type="PANTHER" id="PTHR43639">
    <property type="entry name" value="OXIDOREDUCTASE, SHORT-CHAIN DEHYDROGENASE/REDUCTASE FAMILY (AFU_ORTHOLOGUE AFUA_5G02870)"/>
    <property type="match status" value="1"/>
</dbReference>
<proteinExistence type="inferred from homology"/>
<sequence>MPIATARFDGKIALVTGGSSGMGLATARRLLDEGAQVVIAARGKPGLDAAVEELNAGDRVHAVSADVADSSDLDGLVDVIAAQHGRLDVVFANAGVGAFAPITDITEAELDRVISTNFKGVFLTIQKTLPLLADGGAIVVNSSWAVHRGVPAASLYSATKAAVLSLAQSLAAELAPRKIRVNSISPGYIETPSYRANVSDAAKAAAVQAVAAGRLGTSEDIAAAVAFLASDEASYLNGQDLLIDGGLIAAIPATML</sequence>
<dbReference type="FunFam" id="3.40.50.720:FF:000084">
    <property type="entry name" value="Short-chain dehydrogenase reductase"/>
    <property type="match status" value="1"/>
</dbReference>
<reference evidence="4 5" key="1">
    <citation type="submission" date="2019-05" db="EMBL/GenBank/DDBJ databases">
        <authorList>
            <person name="Lee S.D."/>
        </authorList>
    </citation>
    <scope>NUCLEOTIDE SEQUENCE [LARGE SCALE GENOMIC DNA]</scope>
    <source>
        <strain evidence="4 5">YC2-7</strain>
    </source>
</reference>
<keyword evidence="5" id="KW-1185">Reference proteome</keyword>
<reference evidence="4 5" key="2">
    <citation type="submission" date="2020-06" db="EMBL/GenBank/DDBJ databases">
        <title>Antribacter stalactiti gen. nov., sp. nov., a new member of the family Nacardiaceae isolated from a cave.</title>
        <authorList>
            <person name="Kim I.S."/>
        </authorList>
    </citation>
    <scope>NUCLEOTIDE SEQUENCE [LARGE SCALE GENOMIC DNA]</scope>
    <source>
        <strain evidence="4 5">YC2-7</strain>
    </source>
</reference>
<dbReference type="Pfam" id="PF13561">
    <property type="entry name" value="adh_short_C2"/>
    <property type="match status" value="1"/>
</dbReference>
<protein>
    <submittedName>
        <fullName evidence="4">Glucose 1-dehydrogenase</fullName>
        <ecNumber evidence="4">1.1.1.47</ecNumber>
    </submittedName>
</protein>
<evidence type="ECO:0000256" key="2">
    <source>
        <dbReference type="ARBA" id="ARBA00023002"/>
    </source>
</evidence>
<dbReference type="PROSITE" id="PS00061">
    <property type="entry name" value="ADH_SHORT"/>
    <property type="match status" value="1"/>
</dbReference>
<dbReference type="GO" id="GO:0047936">
    <property type="term" value="F:glucose 1-dehydrogenase [NAD(P)+] activity"/>
    <property type="evidence" value="ECO:0007669"/>
    <property type="project" value="UniProtKB-EC"/>
</dbReference>
<evidence type="ECO:0000259" key="3">
    <source>
        <dbReference type="SMART" id="SM00822"/>
    </source>
</evidence>
<dbReference type="PRINTS" id="PR00080">
    <property type="entry name" value="SDRFAMILY"/>
</dbReference>
<dbReference type="SUPFAM" id="SSF51735">
    <property type="entry name" value="NAD(P)-binding Rossmann-fold domains"/>
    <property type="match status" value="1"/>
</dbReference>
<dbReference type="PANTHER" id="PTHR43639:SF1">
    <property type="entry name" value="SHORT-CHAIN DEHYDROGENASE_REDUCTASE FAMILY PROTEIN"/>
    <property type="match status" value="1"/>
</dbReference>
<gene>
    <name evidence="4" type="ORF">FGL95_19145</name>
</gene>
<dbReference type="CDD" id="cd05233">
    <property type="entry name" value="SDR_c"/>
    <property type="match status" value="1"/>
</dbReference>
<evidence type="ECO:0000313" key="5">
    <source>
        <dbReference type="Proteomes" id="UP000535543"/>
    </source>
</evidence>
<dbReference type="AlphaFoldDB" id="A0A848KHD3"/>
<comment type="caution">
    <text evidence="4">The sequence shown here is derived from an EMBL/GenBank/DDBJ whole genome shotgun (WGS) entry which is preliminary data.</text>
</comment>
<dbReference type="InterPro" id="IPR020904">
    <property type="entry name" value="Sc_DH/Rdtase_CS"/>
</dbReference>
<dbReference type="InterPro" id="IPR036291">
    <property type="entry name" value="NAD(P)-bd_dom_sf"/>
</dbReference>
<dbReference type="Proteomes" id="UP000535543">
    <property type="component" value="Unassembled WGS sequence"/>
</dbReference>
<dbReference type="EC" id="1.1.1.47" evidence="4"/>
<comment type="similarity">
    <text evidence="1">Belongs to the short-chain dehydrogenases/reductases (SDR) family.</text>
</comment>
<evidence type="ECO:0000256" key="1">
    <source>
        <dbReference type="ARBA" id="ARBA00006484"/>
    </source>
</evidence>
<dbReference type="NCBIfam" id="NF005559">
    <property type="entry name" value="PRK07231.1"/>
    <property type="match status" value="1"/>
</dbReference>
<dbReference type="RefSeq" id="WP_169589766.1">
    <property type="nucleotide sequence ID" value="NZ_VCQU01000006.1"/>
</dbReference>
<dbReference type="Gene3D" id="3.40.50.720">
    <property type="entry name" value="NAD(P)-binding Rossmann-like Domain"/>
    <property type="match status" value="1"/>
</dbReference>
<name>A0A848KHD3_9NOCA</name>
<keyword evidence="2 4" id="KW-0560">Oxidoreductase</keyword>
<dbReference type="SMART" id="SM00822">
    <property type="entry name" value="PKS_KR"/>
    <property type="match status" value="1"/>
</dbReference>